<feature type="compositionally biased region" description="Low complexity" evidence="1">
    <location>
        <begin position="380"/>
        <end position="389"/>
    </location>
</feature>
<dbReference type="EMBL" id="OR420743">
    <property type="protein sequence ID" value="WMM95341.1"/>
    <property type="molecule type" value="Genomic_DNA"/>
</dbReference>
<reference evidence="2 3" key="1">
    <citation type="submission" date="2023-08" db="EMBL/GenBank/DDBJ databases">
        <authorList>
            <person name="Du S."/>
            <person name="Wu Z."/>
            <person name="Wu Y."/>
            <person name="Yang M."/>
            <person name="Shao J."/>
            <person name="Liu H."/>
            <person name="Zhao Y."/>
            <person name="Zhang Z."/>
        </authorList>
    </citation>
    <scope>NUCLEOTIDE SEQUENCE [LARGE SCALE GENOMIC DNA]</scope>
</reference>
<gene>
    <name evidence="2" type="ORF">CRP125_gp38</name>
</gene>
<feature type="region of interest" description="Disordered" evidence="1">
    <location>
        <begin position="345"/>
        <end position="397"/>
    </location>
</feature>
<accession>A0AAX3ZYU4</accession>
<evidence type="ECO:0008006" key="4">
    <source>
        <dbReference type="Google" id="ProtNLM"/>
    </source>
</evidence>
<proteinExistence type="predicted"/>
<evidence type="ECO:0000256" key="1">
    <source>
        <dbReference type="SAM" id="MobiDB-lite"/>
    </source>
</evidence>
<dbReference type="Proteomes" id="UP001302562">
    <property type="component" value="Segment"/>
</dbReference>
<name>A0AAX3ZYU4_9CAUD</name>
<protein>
    <recommendedName>
        <fullName evidence="4">Internal virion protein</fullName>
    </recommendedName>
</protein>
<organism evidence="2 3">
    <name type="scientific">Roseobacter phage CRP-125</name>
    <dbReference type="NCBI Taxonomy" id="3072844"/>
    <lineage>
        <taxon>Viruses</taxon>
        <taxon>Duplodnaviria</taxon>
        <taxon>Heunggongvirae</taxon>
        <taxon>Uroviricota</taxon>
        <taxon>Caudoviricetes</taxon>
        <taxon>Autographivirales</taxon>
        <taxon>Autographivirales incertae sedis</taxon>
        <taxon>Actaeavirus</taxon>
        <taxon>Actaeavirus CRP125</taxon>
    </lineage>
</organism>
<keyword evidence="3" id="KW-1185">Reference proteome</keyword>
<sequence length="1301" mass="142202">MADIQPIGDVEAAKRWLLENRDQIGGFEAKYGKGSAVAVLKGTYVAPEVEPEAEPSFLATAADQVTDVFQGITRGIMGAPIEMAETIANANSMGEDEAQALYDKTINYRNEVLAKRGLPAMTPEEEQEFTQRMGIGLASGGIAVRDERVDYDTQDVVDALGLTEALEVDTTAGTLAEGFSQFVSGYAMLGGGGGVLRSLATGAATDFAAFDPYDRNISAIMEENEWIIPHVTKALSTDADASEWENRLKNSVEGALLGVALEGTIATIKHFTKVKKAQAELAENGEVSEATMKELQEAEAEVTKFADLDGKPKGQVVEGKFVTDDGMIFDMNTGARDFEAEKVTLSQKTDAVASTDAPARPEAPESSTDAPRIEDPQGVAKAPETAPTAPKKPKPLVNTDVLVKAAKDAAKTKKPTTYNIQGERIGLFNWDNMEGPQDALKIMNSIGDTLSASGAMKNIEPQSLESINRAAMSELKDLTGADLPALTARFTETANSTSDLAVQLVAGKTALQSTGRRISQLVDEMDALDKAGRANSDVEERLVDALQLHADMQAAIKNIQTSAARATAAGRIRTADNITDAALNKVERFGGSDRLKKLAKKIKAAPTDAAKAKLVRKGVERTWLGKSIDVVNEVWLNAILSGPHTHALNIGANSINMMVRPAIRMVGGTLTGNGQQIEEGFRQYMYLTGEIANSLKTIATVGQMGGDTAIKNMMRSWWREEGILDTAQKFDGTYEGANRAISSQTLGGGSVVDFTGKAMRLAGRTLQAEDEMFKQLVFTSRLSAKVTTGARRMTDEQIQAAGYASREDYISGEIAKARESQESLAEKWQMMVQTGKVIDDAEAKAAFIQKHIGAYNHNSKYAIDALAEARETTFTTPLQNGTFSKYIQDMMTKIPILRQIMPFIQTPTNILRTSFERAPVLNMMMKKQRDMLLRGTPEERAIVIGNTAVGAMATFMAVNAAMQGRITGGGPSYNDELNKAKLWNASPDWQPYSINIGSTEEPQWIELRKLDPHGFLFGIVGDIYEMQQYMGDTKDPDLTKLTAMVVASFSNNVMSKTYMMSLSETLNIFDGSAKPYQIDQFLQNRVASLVPYSQLSYQLNQDMDDSARELRSLTDKVKARIYGMNNAAVKHDWLTGEDVGTPEYMLGFVRQKKVDSGEHKAAKVYSELRKLNHAFVGPQKKIGDITLSPEVFQRYNELVGTVQMTGRRTLLEQIEKTIDSRAYQKLADQAEIEQLRSADDPRVKLINQVIQLYKKRAQAQLYKEFPELAQAVNENKAIRKTIQAGGDASLSDNLIFEFPPQ</sequence>
<evidence type="ECO:0000313" key="3">
    <source>
        <dbReference type="Proteomes" id="UP001302562"/>
    </source>
</evidence>
<evidence type="ECO:0000313" key="2">
    <source>
        <dbReference type="EMBL" id="WMM95341.1"/>
    </source>
</evidence>